<dbReference type="InterPro" id="IPR052156">
    <property type="entry name" value="BCAA_Transport_ATP-bd_LivF"/>
</dbReference>
<evidence type="ECO:0000256" key="2">
    <source>
        <dbReference type="ARBA" id="ARBA00022448"/>
    </source>
</evidence>
<dbReference type="InterPro" id="IPR017871">
    <property type="entry name" value="ABC_transporter-like_CS"/>
</dbReference>
<keyword evidence="6" id="KW-0067">ATP-binding</keyword>
<evidence type="ECO:0000256" key="4">
    <source>
        <dbReference type="ARBA" id="ARBA00022519"/>
    </source>
</evidence>
<dbReference type="GO" id="GO:0016887">
    <property type="term" value="F:ATP hydrolysis activity"/>
    <property type="evidence" value="ECO:0007669"/>
    <property type="project" value="InterPro"/>
</dbReference>
<dbReference type="Pfam" id="PF00005">
    <property type="entry name" value="ABC_tran"/>
    <property type="match status" value="1"/>
</dbReference>
<protein>
    <submittedName>
        <fullName evidence="9">Histidinol dehydrogenase</fullName>
    </submittedName>
</protein>
<dbReference type="EMBL" id="JJOA01000012">
    <property type="protein sequence ID" value="KEA59016.1"/>
    <property type="molecule type" value="Genomic_DNA"/>
</dbReference>
<sequence>MKHSEREERELSGVESGTPALEITGLEAWYGESHILHGVDLTVHRGEVVTLLGRNGAGRTTTLRAIMGLTGRRSGSIKVAGHETIGLPTHRIAHFGIGYCPEERGIFSSLSCEENLMLPPLIGPREHAMSLDEIYAMFPNLASRRQSQGTRLSGGEQQMLAVARILRTGANLLLLDEISEGLAPVIVQALARMIVALKARGYTIVMVEQNFRFAAPLADRFYVMEHGTIVEHFQAAELESKMPTLHDLLGV</sequence>
<dbReference type="GO" id="GO:0015807">
    <property type="term" value="P:L-amino acid transport"/>
    <property type="evidence" value="ECO:0007669"/>
    <property type="project" value="TreeGrafter"/>
</dbReference>
<evidence type="ECO:0000313" key="9">
    <source>
        <dbReference type="EMBL" id="KEA59016.1"/>
    </source>
</evidence>
<dbReference type="OrthoDB" id="9776369at2"/>
<evidence type="ECO:0000259" key="8">
    <source>
        <dbReference type="PROSITE" id="PS50893"/>
    </source>
</evidence>
<evidence type="ECO:0000256" key="3">
    <source>
        <dbReference type="ARBA" id="ARBA00022475"/>
    </source>
</evidence>
<keyword evidence="3" id="KW-1003">Cell membrane</keyword>
<comment type="similarity">
    <text evidence="1">Belongs to the ABC transporter superfamily.</text>
</comment>
<organism evidence="9">
    <name type="scientific">Burkholderia cenocepacia</name>
    <dbReference type="NCBI Taxonomy" id="95486"/>
    <lineage>
        <taxon>Bacteria</taxon>
        <taxon>Pseudomonadati</taxon>
        <taxon>Pseudomonadota</taxon>
        <taxon>Betaproteobacteria</taxon>
        <taxon>Burkholderiales</taxon>
        <taxon>Burkholderiaceae</taxon>
        <taxon>Burkholderia</taxon>
        <taxon>Burkholderia cepacia complex</taxon>
    </lineage>
</organism>
<keyword evidence="4" id="KW-0997">Cell inner membrane</keyword>
<evidence type="ECO:0000256" key="6">
    <source>
        <dbReference type="ARBA" id="ARBA00022840"/>
    </source>
</evidence>
<proteinExistence type="inferred from homology"/>
<keyword evidence="4" id="KW-0472">Membrane</keyword>
<reference evidence="9" key="1">
    <citation type="submission" date="2014-04" db="EMBL/GenBank/DDBJ databases">
        <title>In planta biocontrol of soil-borne Fusarium wilt of banana through a plant endophytic bacterium, Burkholderia cenocepacia 869T2.</title>
        <authorList>
            <person name="Ho Y.-N."/>
            <person name="Chiang H.-M."/>
            <person name="Chao C.-P."/>
            <person name="Su C.-C."/>
            <person name="Hsu H.-F."/>
            <person name="Guo C.-T."/>
            <person name="Hsieh J.-L."/>
            <person name="Huang C.-C."/>
        </authorList>
    </citation>
    <scope>NUCLEOTIDE SEQUENCE [LARGE SCALE GENOMIC DNA]</scope>
    <source>
        <strain evidence="9">869T2</strain>
    </source>
</reference>
<dbReference type="PANTHER" id="PTHR43820">
    <property type="entry name" value="HIGH-AFFINITY BRANCHED-CHAIN AMINO ACID TRANSPORT ATP-BINDING PROTEIN LIVF"/>
    <property type="match status" value="1"/>
</dbReference>
<dbReference type="PANTHER" id="PTHR43820:SF4">
    <property type="entry name" value="HIGH-AFFINITY BRANCHED-CHAIN AMINO ACID TRANSPORT ATP-BINDING PROTEIN LIVF"/>
    <property type="match status" value="1"/>
</dbReference>
<accession>A0A071MR81</accession>
<dbReference type="SUPFAM" id="SSF52540">
    <property type="entry name" value="P-loop containing nucleoside triphosphate hydrolases"/>
    <property type="match status" value="1"/>
</dbReference>
<keyword evidence="5" id="KW-0547">Nucleotide-binding</keyword>
<gene>
    <name evidence="9" type="ORF">DT99_14545</name>
</gene>
<keyword evidence="7" id="KW-0029">Amino-acid transport</keyword>
<keyword evidence="2" id="KW-0813">Transport</keyword>
<dbReference type="InterPro" id="IPR003593">
    <property type="entry name" value="AAA+_ATPase"/>
</dbReference>
<dbReference type="GO" id="GO:0005524">
    <property type="term" value="F:ATP binding"/>
    <property type="evidence" value="ECO:0007669"/>
    <property type="project" value="UniProtKB-KW"/>
</dbReference>
<name>A0A071MR81_9BURK</name>
<dbReference type="InterPro" id="IPR027417">
    <property type="entry name" value="P-loop_NTPase"/>
</dbReference>
<evidence type="ECO:0000256" key="1">
    <source>
        <dbReference type="ARBA" id="ARBA00005417"/>
    </source>
</evidence>
<evidence type="ECO:0000256" key="5">
    <source>
        <dbReference type="ARBA" id="ARBA00022741"/>
    </source>
</evidence>
<dbReference type="CDD" id="cd03224">
    <property type="entry name" value="ABC_TM1139_LivF_branched"/>
    <property type="match status" value="1"/>
</dbReference>
<feature type="domain" description="ABC transporter" evidence="8">
    <location>
        <begin position="21"/>
        <end position="251"/>
    </location>
</feature>
<dbReference type="PROSITE" id="PS50893">
    <property type="entry name" value="ABC_TRANSPORTER_2"/>
    <property type="match status" value="1"/>
</dbReference>
<comment type="caution">
    <text evidence="9">The sequence shown here is derived from an EMBL/GenBank/DDBJ whole genome shotgun (WGS) entry which is preliminary data.</text>
</comment>
<dbReference type="Gene3D" id="3.40.50.300">
    <property type="entry name" value="P-loop containing nucleotide triphosphate hydrolases"/>
    <property type="match status" value="1"/>
</dbReference>
<dbReference type="AlphaFoldDB" id="A0A071MR81"/>
<dbReference type="GO" id="GO:0015658">
    <property type="term" value="F:branched-chain amino acid transmembrane transporter activity"/>
    <property type="evidence" value="ECO:0007669"/>
    <property type="project" value="TreeGrafter"/>
</dbReference>
<dbReference type="SMART" id="SM00382">
    <property type="entry name" value="AAA"/>
    <property type="match status" value="1"/>
</dbReference>
<dbReference type="PROSITE" id="PS00211">
    <property type="entry name" value="ABC_TRANSPORTER_1"/>
    <property type="match status" value="1"/>
</dbReference>
<dbReference type="InterPro" id="IPR003439">
    <property type="entry name" value="ABC_transporter-like_ATP-bd"/>
</dbReference>
<evidence type="ECO:0000256" key="7">
    <source>
        <dbReference type="ARBA" id="ARBA00022970"/>
    </source>
</evidence>